<dbReference type="AlphaFoldDB" id="X0T8R1"/>
<organism evidence="4">
    <name type="scientific">marine sediment metagenome</name>
    <dbReference type="NCBI Taxonomy" id="412755"/>
    <lineage>
        <taxon>unclassified sequences</taxon>
        <taxon>metagenomes</taxon>
        <taxon>ecological metagenomes</taxon>
    </lineage>
</organism>
<reference evidence="4" key="1">
    <citation type="journal article" date="2014" name="Front. Microbiol.">
        <title>High frequency of phylogenetically diverse reductive dehalogenase-homologous genes in deep subseafloor sedimentary metagenomes.</title>
        <authorList>
            <person name="Kawai M."/>
            <person name="Futagami T."/>
            <person name="Toyoda A."/>
            <person name="Takaki Y."/>
            <person name="Nishi S."/>
            <person name="Hori S."/>
            <person name="Arai W."/>
            <person name="Tsubouchi T."/>
            <person name="Morono Y."/>
            <person name="Uchiyama I."/>
            <person name="Ito T."/>
            <person name="Fujiyama A."/>
            <person name="Inagaki F."/>
            <person name="Takami H."/>
        </authorList>
    </citation>
    <scope>NUCLEOTIDE SEQUENCE</scope>
    <source>
        <strain evidence="4">Expedition CK06-06</strain>
    </source>
</reference>
<dbReference type="EMBL" id="BARS01006143">
    <property type="protein sequence ID" value="GAF83726.1"/>
    <property type="molecule type" value="Genomic_DNA"/>
</dbReference>
<proteinExistence type="inferred from homology"/>
<dbReference type="PANTHER" id="PTHR43351">
    <property type="entry name" value="L(+)-TARTRATE DEHYDRATASE SUBUNIT BETA"/>
    <property type="match status" value="1"/>
</dbReference>
<sequence length="203" mass="22715">MERDITLPVANNLVRGFHAGDILHISGTIFTARDAAHHLLIKRQNEEKEIPFDIRQMPLYHCGPLVRKRESRWQIIAAGPTTSMRMEPFESQFISLFSTTIIIGKGGMGKKTLAALQEVGAVYAHYAGGAGALAARAVTQVVDVYWLDELGMPEAVWILDVERFGPLIIAMDSHGESLYHKLDKTVNKNMEWIHRQINKGALQ</sequence>
<evidence type="ECO:0000259" key="3">
    <source>
        <dbReference type="Pfam" id="PF05683"/>
    </source>
</evidence>
<dbReference type="NCBIfam" id="TIGR00723">
    <property type="entry name" value="ttdB_fumA_fumB"/>
    <property type="match status" value="1"/>
</dbReference>
<dbReference type="Gene3D" id="3.20.130.10">
    <property type="entry name" value="Fe-S hydro-lyase, tartrate dehydratase beta-type, catalytic domain"/>
    <property type="match status" value="1"/>
</dbReference>
<protein>
    <recommendedName>
        <fullName evidence="3">Fe-S hydro-lyase tartrate dehydratase beta-type catalytic domain-containing protein</fullName>
    </recommendedName>
</protein>
<evidence type="ECO:0000256" key="2">
    <source>
        <dbReference type="ARBA" id="ARBA00023239"/>
    </source>
</evidence>
<dbReference type="PANTHER" id="PTHR43351:SF2">
    <property type="entry name" value="L(+)-TARTRATE DEHYDRATASE SUBUNIT BETA-RELATED"/>
    <property type="match status" value="1"/>
</dbReference>
<evidence type="ECO:0000256" key="1">
    <source>
        <dbReference type="ARBA" id="ARBA00008876"/>
    </source>
</evidence>
<dbReference type="InterPro" id="IPR036660">
    <property type="entry name" value="Fe-S_hydroAse_TtdB_cat_sf"/>
</dbReference>
<comment type="caution">
    <text evidence="4">The sequence shown here is derived from an EMBL/GenBank/DDBJ whole genome shotgun (WGS) entry which is preliminary data.</text>
</comment>
<dbReference type="SUPFAM" id="SSF117457">
    <property type="entry name" value="FumA C-terminal domain-like"/>
    <property type="match status" value="1"/>
</dbReference>
<keyword evidence="2" id="KW-0456">Lyase</keyword>
<dbReference type="InterPro" id="IPR004647">
    <property type="entry name" value="Fe-S_hydro-lyase_TtdB-typ_cat"/>
</dbReference>
<name>X0T8R1_9ZZZZ</name>
<dbReference type="GO" id="GO:0016836">
    <property type="term" value="F:hydro-lyase activity"/>
    <property type="evidence" value="ECO:0007669"/>
    <property type="project" value="InterPro"/>
</dbReference>
<evidence type="ECO:0000313" key="4">
    <source>
        <dbReference type="EMBL" id="GAF83726.1"/>
    </source>
</evidence>
<dbReference type="Pfam" id="PF05683">
    <property type="entry name" value="Fumerase_C"/>
    <property type="match status" value="1"/>
</dbReference>
<accession>X0T8R1</accession>
<feature type="domain" description="Fe-S hydro-lyase tartrate dehydratase beta-type catalytic" evidence="3">
    <location>
        <begin position="10"/>
        <end position="181"/>
    </location>
</feature>
<comment type="similarity">
    <text evidence="1">Belongs to the class-I fumarase family.</text>
</comment>
<gene>
    <name evidence="4" type="ORF">S01H1_12012</name>
</gene>